<evidence type="ECO:0000256" key="1">
    <source>
        <dbReference type="ARBA" id="ARBA00022737"/>
    </source>
</evidence>
<dbReference type="SMART" id="SM00248">
    <property type="entry name" value="ANK"/>
    <property type="match status" value="4"/>
</dbReference>
<dbReference type="SUPFAM" id="SSF48403">
    <property type="entry name" value="Ankyrin repeat"/>
    <property type="match status" value="1"/>
</dbReference>
<proteinExistence type="predicted"/>
<keyword evidence="2" id="KW-0040">ANK repeat</keyword>
<dbReference type="Pfam" id="PF00023">
    <property type="entry name" value="Ank"/>
    <property type="match status" value="1"/>
</dbReference>
<name>A0A6C0B5K6_9ZZZZ</name>
<evidence type="ECO:0000256" key="3">
    <source>
        <dbReference type="SAM" id="MobiDB-lite"/>
    </source>
</evidence>
<dbReference type="EMBL" id="MN739080">
    <property type="protein sequence ID" value="QHS87342.1"/>
    <property type="molecule type" value="Genomic_DNA"/>
</dbReference>
<accession>A0A6C0B5K6</accession>
<evidence type="ECO:0000313" key="4">
    <source>
        <dbReference type="EMBL" id="QHS87342.1"/>
    </source>
</evidence>
<dbReference type="PANTHER" id="PTHR24134">
    <property type="entry name" value="ANKYRIN REPEAT-CONTAINING PROTEIN DDB_G0279043"/>
    <property type="match status" value="1"/>
</dbReference>
<dbReference type="PROSITE" id="PS50297">
    <property type="entry name" value="ANK_REP_REGION"/>
    <property type="match status" value="2"/>
</dbReference>
<dbReference type="AlphaFoldDB" id="A0A6C0B5K6"/>
<dbReference type="InterPro" id="IPR036770">
    <property type="entry name" value="Ankyrin_rpt-contain_sf"/>
</dbReference>
<dbReference type="Pfam" id="PF12796">
    <property type="entry name" value="Ank_2"/>
    <property type="match status" value="1"/>
</dbReference>
<protein>
    <submittedName>
        <fullName evidence="4">Uncharacterized protein</fullName>
    </submittedName>
</protein>
<feature type="region of interest" description="Disordered" evidence="3">
    <location>
        <begin position="212"/>
        <end position="232"/>
    </location>
</feature>
<dbReference type="PROSITE" id="PS50088">
    <property type="entry name" value="ANK_REPEAT"/>
    <property type="match status" value="2"/>
</dbReference>
<feature type="compositionally biased region" description="Basic residues" evidence="3">
    <location>
        <begin position="217"/>
        <end position="232"/>
    </location>
</feature>
<reference evidence="4" key="1">
    <citation type="journal article" date="2020" name="Nature">
        <title>Giant virus diversity and host interactions through global metagenomics.</title>
        <authorList>
            <person name="Schulz F."/>
            <person name="Roux S."/>
            <person name="Paez-Espino D."/>
            <person name="Jungbluth S."/>
            <person name="Walsh D.A."/>
            <person name="Denef V.J."/>
            <person name="McMahon K.D."/>
            <person name="Konstantinidis K.T."/>
            <person name="Eloe-Fadrosh E.A."/>
            <person name="Kyrpides N.C."/>
            <person name="Woyke T."/>
        </authorList>
    </citation>
    <scope>NUCLEOTIDE SEQUENCE</scope>
    <source>
        <strain evidence="4">GVMAG-M-3300010157-4</strain>
    </source>
</reference>
<dbReference type="InterPro" id="IPR002110">
    <property type="entry name" value="Ankyrin_rpt"/>
</dbReference>
<sequence>MPPKKESPKQSLTDIINHNSENLFHAARKGNITRIEKLLEKGNVDINWACPEVKYYKETPLMAIINNNKKNEDVVKSTVQYLIDNGANINQRTAYGYTPLYYAVMRNSVSLVQLLLSNGADPNITNNNKDTPLHTAIEKQNQRIIDSLLIAGADADIIENMYNRTARQHSMNYPHINVDTKTANTLKFINVMKHKGALNRLDFASLDDFRDYSGGKTTKRRRTNKRKTNKKQ</sequence>
<dbReference type="PANTHER" id="PTHR24134:SF9">
    <property type="entry name" value="ANKYRIN REPEAT AND SOCS BOX PROTEIN 8"/>
    <property type="match status" value="1"/>
</dbReference>
<dbReference type="Gene3D" id="1.25.40.20">
    <property type="entry name" value="Ankyrin repeat-containing domain"/>
    <property type="match status" value="1"/>
</dbReference>
<evidence type="ECO:0000256" key="2">
    <source>
        <dbReference type="ARBA" id="ARBA00023043"/>
    </source>
</evidence>
<organism evidence="4">
    <name type="scientific">viral metagenome</name>
    <dbReference type="NCBI Taxonomy" id="1070528"/>
    <lineage>
        <taxon>unclassified sequences</taxon>
        <taxon>metagenomes</taxon>
        <taxon>organismal metagenomes</taxon>
    </lineage>
</organism>
<keyword evidence="1" id="KW-0677">Repeat</keyword>